<protein>
    <submittedName>
        <fullName evidence="1">Uncharacterized protein</fullName>
    </submittedName>
</protein>
<gene>
    <name evidence="1" type="ORF">ACFQO9_13890</name>
</gene>
<sequence length="184" mass="21341">MVEKFDIEIYKKTNYGFDNYTKEDGTLISMIDFDSLKGGVLKEMPPKPSFKTIYKEFYPNGNIKKKEIFIGERTKIDTSEYYDQDGNVEKVEENKKFGKVKPEDVLKFLESKKIINISNGSGRYDKDGRPTFEIQFDENKQEYIVTIIEGKANTEPWDDIGEPVAFLPLIYKMDGKTGKIEELK</sequence>
<dbReference type="RefSeq" id="WP_378180222.1">
    <property type="nucleotide sequence ID" value="NZ_JBHTCR010000006.1"/>
</dbReference>
<name>A0ABW2M180_9FLAO</name>
<keyword evidence="2" id="KW-1185">Reference proteome</keyword>
<evidence type="ECO:0000313" key="1">
    <source>
        <dbReference type="EMBL" id="MFC7347813.1"/>
    </source>
</evidence>
<comment type="caution">
    <text evidence="1">The sequence shown here is derived from an EMBL/GenBank/DDBJ whole genome shotgun (WGS) entry which is preliminary data.</text>
</comment>
<proteinExistence type="predicted"/>
<organism evidence="1 2">
    <name type="scientific">Chryseobacterium zhengzhouense</name>
    <dbReference type="NCBI Taxonomy" id="1636086"/>
    <lineage>
        <taxon>Bacteria</taxon>
        <taxon>Pseudomonadati</taxon>
        <taxon>Bacteroidota</taxon>
        <taxon>Flavobacteriia</taxon>
        <taxon>Flavobacteriales</taxon>
        <taxon>Weeksellaceae</taxon>
        <taxon>Chryseobacterium group</taxon>
        <taxon>Chryseobacterium</taxon>
    </lineage>
</organism>
<evidence type="ECO:0000313" key="2">
    <source>
        <dbReference type="Proteomes" id="UP001596550"/>
    </source>
</evidence>
<dbReference type="Proteomes" id="UP001596550">
    <property type="component" value="Unassembled WGS sequence"/>
</dbReference>
<accession>A0ABW2M180</accession>
<dbReference type="EMBL" id="JBHTCR010000006">
    <property type="protein sequence ID" value="MFC7347813.1"/>
    <property type="molecule type" value="Genomic_DNA"/>
</dbReference>
<reference evidence="2" key="1">
    <citation type="journal article" date="2019" name="Int. J. Syst. Evol. Microbiol.">
        <title>The Global Catalogue of Microorganisms (GCM) 10K type strain sequencing project: providing services to taxonomists for standard genome sequencing and annotation.</title>
        <authorList>
            <consortium name="The Broad Institute Genomics Platform"/>
            <consortium name="The Broad Institute Genome Sequencing Center for Infectious Disease"/>
            <person name="Wu L."/>
            <person name="Ma J."/>
        </authorList>
    </citation>
    <scope>NUCLEOTIDE SEQUENCE [LARGE SCALE GENOMIC DNA]</scope>
    <source>
        <strain evidence="2">CCUG 54781</strain>
    </source>
</reference>